<accession>A0A916ZWW9</accession>
<dbReference type="Proteomes" id="UP000599688">
    <property type="component" value="Unassembled WGS sequence"/>
</dbReference>
<name>A0A916ZWW9_9FLAO</name>
<evidence type="ECO:0000313" key="2">
    <source>
        <dbReference type="Proteomes" id="UP000599688"/>
    </source>
</evidence>
<comment type="caution">
    <text evidence="1">The sequence shown here is derived from an EMBL/GenBank/DDBJ whole genome shotgun (WGS) entry which is preliminary data.</text>
</comment>
<proteinExistence type="predicted"/>
<keyword evidence="2" id="KW-1185">Reference proteome</keyword>
<dbReference type="AlphaFoldDB" id="A0A916ZWW9"/>
<dbReference type="EMBL" id="BMGL01000010">
    <property type="protein sequence ID" value="GGE17334.1"/>
    <property type="molecule type" value="Genomic_DNA"/>
</dbReference>
<gene>
    <name evidence="1" type="ORF">GCM10010831_18260</name>
</gene>
<evidence type="ECO:0000313" key="1">
    <source>
        <dbReference type="EMBL" id="GGE17334.1"/>
    </source>
</evidence>
<protein>
    <submittedName>
        <fullName evidence="1">Uncharacterized protein</fullName>
    </submittedName>
</protein>
<dbReference type="InterPro" id="IPR046111">
    <property type="entry name" value="DUF6048"/>
</dbReference>
<reference evidence="1 2" key="1">
    <citation type="journal article" date="2014" name="Int. J. Syst. Evol. Microbiol.">
        <title>Complete genome sequence of Corynebacterium casei LMG S-19264T (=DSM 44701T), isolated from a smear-ripened cheese.</title>
        <authorList>
            <consortium name="US DOE Joint Genome Institute (JGI-PGF)"/>
            <person name="Walter F."/>
            <person name="Albersmeier A."/>
            <person name="Kalinowski J."/>
            <person name="Ruckert C."/>
        </authorList>
    </citation>
    <scope>NUCLEOTIDE SEQUENCE [LARGE SCALE GENOMIC DNA]</scope>
    <source>
        <strain evidence="1 2">CGMCC 1.12925</strain>
    </source>
</reference>
<sequence length="225" mass="26043">MSAQENEEANKKRDSIVYKERYGLMLGGDLYKLARNFYDKDYKGFEVNGDYRLTKKIWLSAELGYEELYFDEAYLNANTSGSFIKLGGIRNFYTNWIGMDNLLYGGFRIGFSSFSHDLNEYRITVRDNYFPADVREVNRSFNNLTATWTEFQLGIRVEVLKNIYLGAHVQLKVMISQSSLPNFENLNVPGFNRTYTDSSIGAGFGYSVRYFIPLYSKKISQAVDF</sequence>
<organism evidence="1 2">
    <name type="scientific">Psychroflexus salis</name>
    <dbReference type="NCBI Taxonomy" id="1526574"/>
    <lineage>
        <taxon>Bacteria</taxon>
        <taxon>Pseudomonadati</taxon>
        <taxon>Bacteroidota</taxon>
        <taxon>Flavobacteriia</taxon>
        <taxon>Flavobacteriales</taxon>
        <taxon>Flavobacteriaceae</taxon>
        <taxon>Psychroflexus</taxon>
    </lineage>
</organism>
<dbReference type="Pfam" id="PF19515">
    <property type="entry name" value="DUF6048"/>
    <property type="match status" value="1"/>
</dbReference>